<dbReference type="SUPFAM" id="SSF53720">
    <property type="entry name" value="ALDH-like"/>
    <property type="match status" value="1"/>
</dbReference>
<proteinExistence type="predicted"/>
<dbReference type="AlphaFoldDB" id="A0A4R1R7D2"/>
<dbReference type="Proteomes" id="UP000295008">
    <property type="component" value="Unassembled WGS sequence"/>
</dbReference>
<evidence type="ECO:0000313" key="4">
    <source>
        <dbReference type="Proteomes" id="UP000295008"/>
    </source>
</evidence>
<dbReference type="GO" id="GO:0016620">
    <property type="term" value="F:oxidoreductase activity, acting on the aldehyde or oxo group of donors, NAD or NADP as acceptor"/>
    <property type="evidence" value="ECO:0007669"/>
    <property type="project" value="InterPro"/>
</dbReference>
<dbReference type="Pfam" id="PF00171">
    <property type="entry name" value="Aldedh"/>
    <property type="match status" value="1"/>
</dbReference>
<evidence type="ECO:0000313" key="3">
    <source>
        <dbReference type="EMBL" id="TCL61514.1"/>
    </source>
</evidence>
<evidence type="ECO:0000256" key="1">
    <source>
        <dbReference type="ARBA" id="ARBA00023002"/>
    </source>
</evidence>
<accession>A0A4R1R7D2</accession>
<reference evidence="3 4" key="1">
    <citation type="submission" date="2019-03" db="EMBL/GenBank/DDBJ databases">
        <title>Genomic Encyclopedia of Type Strains, Phase IV (KMG-IV): sequencing the most valuable type-strain genomes for metagenomic binning, comparative biology and taxonomic classification.</title>
        <authorList>
            <person name="Goeker M."/>
        </authorList>
    </citation>
    <scope>NUCLEOTIDE SEQUENCE [LARGE SCALE GENOMIC DNA]</scope>
    <source>
        <strain evidence="3 4">LX-B</strain>
    </source>
</reference>
<dbReference type="InterPro" id="IPR016161">
    <property type="entry name" value="Ald_DH/histidinol_DH"/>
</dbReference>
<dbReference type="PANTHER" id="PTHR11699">
    <property type="entry name" value="ALDEHYDE DEHYDROGENASE-RELATED"/>
    <property type="match status" value="1"/>
</dbReference>
<dbReference type="NCBIfam" id="NF011927">
    <property type="entry name" value="PRK15398.1"/>
    <property type="match status" value="1"/>
</dbReference>
<comment type="caution">
    <text evidence="3">The sequence shown here is derived from an EMBL/GenBank/DDBJ whole genome shotgun (WGS) entry which is preliminary data.</text>
</comment>
<dbReference type="InterPro" id="IPR015590">
    <property type="entry name" value="Aldehyde_DH_dom"/>
</dbReference>
<sequence>MVLDEQRIAAIVAEVIKGIKTAEPAGTDSGSGGIFQTVDAAIQAAAAAQRKLAAMGRTQREVLISAIRTAGIAQAEFLARKAQEATGFGRVEDKIQKNINAARLSPGTEDLVSGVQADDSGQLITEYAPFGLIVSITPATHPTAMIINQAIIFVAGGNAAFIAPHPRAQAASLSALKIINEAVIKAGGPPNVLTAVAEGTMETVAAAMKHPLTQLVTAAGGPGVEKAALEAGKKAIVAGPGNPPVIIDETADIARAAKQVIDGASFDNNILCIAEKVIFIVNSVADAFLAAAVHEGGQLIESNQAAAVTRLVVKEGRINTEFVGKNADSILKAAGIEPAAGVREVLFEAAADHPLVGLEQLMPVIPVVRVPDFQAAVAAAVQAEHGFRHTAMIHSGLAERIHYFGRMIDTTILVSNAPSFASLGIGGPGVFGHTIASSKTGEGVCTPKSFCRKRIHLNAAGRFI</sequence>
<dbReference type="Gene3D" id="3.40.605.10">
    <property type="entry name" value="Aldehyde Dehydrogenase, Chain A, domain 1"/>
    <property type="match status" value="1"/>
</dbReference>
<keyword evidence="1" id="KW-0560">Oxidoreductase</keyword>
<dbReference type="RefSeq" id="WP_165908185.1">
    <property type="nucleotide sequence ID" value="NZ_SLUN01000033.1"/>
</dbReference>
<name>A0A4R1R7D2_HYDET</name>
<organism evidence="3 4">
    <name type="scientific">Hydrogenispora ethanolica</name>
    <dbReference type="NCBI Taxonomy" id="1082276"/>
    <lineage>
        <taxon>Bacteria</taxon>
        <taxon>Bacillati</taxon>
        <taxon>Bacillota</taxon>
        <taxon>Hydrogenispora</taxon>
    </lineage>
</organism>
<protein>
    <submittedName>
        <fullName evidence="3">Propionaldehyde dehydrogenase</fullName>
    </submittedName>
</protein>
<dbReference type="EMBL" id="SLUN01000033">
    <property type="protein sequence ID" value="TCL61514.1"/>
    <property type="molecule type" value="Genomic_DNA"/>
</dbReference>
<gene>
    <name evidence="3" type="ORF">EDC14_103319</name>
</gene>
<dbReference type="InterPro" id="IPR016163">
    <property type="entry name" value="Ald_DH_C"/>
</dbReference>
<dbReference type="Gene3D" id="3.40.309.10">
    <property type="entry name" value="Aldehyde Dehydrogenase, Chain A, domain 2"/>
    <property type="match status" value="1"/>
</dbReference>
<evidence type="ECO:0000259" key="2">
    <source>
        <dbReference type="Pfam" id="PF00171"/>
    </source>
</evidence>
<dbReference type="InterPro" id="IPR016162">
    <property type="entry name" value="Ald_DH_N"/>
</dbReference>
<keyword evidence="4" id="KW-1185">Reference proteome</keyword>
<feature type="domain" description="Aldehyde dehydrogenase" evidence="2">
    <location>
        <begin position="37"/>
        <end position="419"/>
    </location>
</feature>